<evidence type="ECO:0000313" key="1">
    <source>
        <dbReference type="EMBL" id="RDW19692.1"/>
    </source>
</evidence>
<comment type="caution">
    <text evidence="1">The sequence shown here is derived from an EMBL/GenBank/DDBJ whole genome shotgun (WGS) entry which is preliminary data.</text>
</comment>
<sequence>MAIQPKFQIGRKSQQYIASKKFTNREGPRAVFSNTLKDIKMRGLTDDNFDVIMYYGVGGIGKTSLQSQLKKDLLELEPNALYSTVDFKDTALH</sequence>
<evidence type="ECO:0000313" key="2">
    <source>
        <dbReference type="Proteomes" id="UP000256520"/>
    </source>
</evidence>
<protein>
    <recommendedName>
        <fullName evidence="3">NB-ARC domain-containing protein</fullName>
    </recommendedName>
</protein>
<dbReference type="OrthoDB" id="3894261at2"/>
<name>A0A3D8PVD3_9BACI</name>
<accession>A0A3D8PVD3</accession>
<keyword evidence="2" id="KW-1185">Reference proteome</keyword>
<proteinExistence type="predicted"/>
<dbReference type="RefSeq" id="WP_115749041.1">
    <property type="nucleotide sequence ID" value="NZ_PIOD01000006.1"/>
</dbReference>
<organism evidence="1 2">
    <name type="scientific">Oceanobacillus chungangensis</name>
    <dbReference type="NCBI Taxonomy" id="1229152"/>
    <lineage>
        <taxon>Bacteria</taxon>
        <taxon>Bacillati</taxon>
        <taxon>Bacillota</taxon>
        <taxon>Bacilli</taxon>
        <taxon>Bacillales</taxon>
        <taxon>Bacillaceae</taxon>
        <taxon>Oceanobacillus</taxon>
    </lineage>
</organism>
<gene>
    <name evidence="1" type="ORF">CWR45_06325</name>
</gene>
<dbReference type="Proteomes" id="UP000256520">
    <property type="component" value="Unassembled WGS sequence"/>
</dbReference>
<dbReference type="EMBL" id="PIOD01000006">
    <property type="protein sequence ID" value="RDW19692.1"/>
    <property type="molecule type" value="Genomic_DNA"/>
</dbReference>
<evidence type="ECO:0008006" key="3">
    <source>
        <dbReference type="Google" id="ProtNLM"/>
    </source>
</evidence>
<reference evidence="2" key="1">
    <citation type="submission" date="2017-11" db="EMBL/GenBank/DDBJ databases">
        <authorList>
            <person name="Zhu W."/>
        </authorList>
    </citation>
    <scope>NUCLEOTIDE SEQUENCE [LARGE SCALE GENOMIC DNA]</scope>
    <source>
        <strain evidence="2">CAU 1051</strain>
    </source>
</reference>
<dbReference type="AlphaFoldDB" id="A0A3D8PVD3"/>